<reference evidence="2 3" key="1">
    <citation type="journal article" date="2019" name="Int. J. Syst. Evol. Microbiol.">
        <title>The Global Catalogue of Microorganisms (GCM) 10K type strain sequencing project: providing services to taxonomists for standard genome sequencing and annotation.</title>
        <authorList>
            <consortium name="The Broad Institute Genomics Platform"/>
            <consortium name="The Broad Institute Genome Sequencing Center for Infectious Disease"/>
            <person name="Wu L."/>
            <person name="Ma J."/>
        </authorList>
    </citation>
    <scope>NUCLEOTIDE SEQUENCE [LARGE SCALE GENOMIC DNA]</scope>
    <source>
        <strain evidence="2 3">JCM 14560</strain>
    </source>
</reference>
<protein>
    <submittedName>
        <fullName evidence="2">Phosphopantetheine-binding protein</fullName>
    </submittedName>
</protein>
<dbReference type="InterPro" id="IPR009081">
    <property type="entry name" value="PP-bd_ACP"/>
</dbReference>
<evidence type="ECO:0000313" key="3">
    <source>
        <dbReference type="Proteomes" id="UP001422759"/>
    </source>
</evidence>
<dbReference type="EMBL" id="BAAANT010000003">
    <property type="protein sequence ID" value="GAA2133078.1"/>
    <property type="molecule type" value="Genomic_DNA"/>
</dbReference>
<dbReference type="PROSITE" id="PS50075">
    <property type="entry name" value="CARRIER"/>
    <property type="match status" value="1"/>
</dbReference>
<dbReference type="InterPro" id="IPR036736">
    <property type="entry name" value="ACP-like_sf"/>
</dbReference>
<sequence length="108" mass="12053">MTVSEQTVDLQPPTEQEVLTEITAMLAAVLEEYGLDDAEVTMESRFTEDLELESIDLVTLAGQLQDRWGDRINFAEFLAGMELDEIIGLTVGRLVRHVVDRLQSAGRS</sequence>
<dbReference type="Gene3D" id="1.10.1200.10">
    <property type="entry name" value="ACP-like"/>
    <property type="match status" value="1"/>
</dbReference>
<gene>
    <name evidence="2" type="ORF">GCM10009760_08870</name>
</gene>
<dbReference type="SUPFAM" id="SSF47336">
    <property type="entry name" value="ACP-like"/>
    <property type="match status" value="1"/>
</dbReference>
<evidence type="ECO:0000259" key="1">
    <source>
        <dbReference type="PROSITE" id="PS50075"/>
    </source>
</evidence>
<keyword evidence="3" id="KW-1185">Reference proteome</keyword>
<name>A0ABN2YVH8_9ACTN</name>
<proteinExistence type="predicted"/>
<organism evidence="2 3">
    <name type="scientific">Kitasatospora kazusensis</name>
    <dbReference type="NCBI Taxonomy" id="407974"/>
    <lineage>
        <taxon>Bacteria</taxon>
        <taxon>Bacillati</taxon>
        <taxon>Actinomycetota</taxon>
        <taxon>Actinomycetes</taxon>
        <taxon>Kitasatosporales</taxon>
        <taxon>Streptomycetaceae</taxon>
        <taxon>Kitasatospora</taxon>
    </lineage>
</organism>
<comment type="caution">
    <text evidence="2">The sequence shown here is derived from an EMBL/GenBank/DDBJ whole genome shotgun (WGS) entry which is preliminary data.</text>
</comment>
<feature type="domain" description="Carrier" evidence="1">
    <location>
        <begin position="16"/>
        <end position="94"/>
    </location>
</feature>
<evidence type="ECO:0000313" key="2">
    <source>
        <dbReference type="EMBL" id="GAA2133078.1"/>
    </source>
</evidence>
<accession>A0ABN2YVH8</accession>
<dbReference type="Pfam" id="PF00550">
    <property type="entry name" value="PP-binding"/>
    <property type="match status" value="1"/>
</dbReference>
<dbReference type="Proteomes" id="UP001422759">
    <property type="component" value="Unassembled WGS sequence"/>
</dbReference>